<organism evidence="2 3">
    <name type="scientific">Stagnimonas aquatica</name>
    <dbReference type="NCBI Taxonomy" id="2689987"/>
    <lineage>
        <taxon>Bacteria</taxon>
        <taxon>Pseudomonadati</taxon>
        <taxon>Pseudomonadota</taxon>
        <taxon>Gammaproteobacteria</taxon>
        <taxon>Nevskiales</taxon>
        <taxon>Nevskiaceae</taxon>
        <taxon>Stagnimonas</taxon>
    </lineage>
</organism>
<gene>
    <name evidence="2" type="ORF">ED208_07595</name>
</gene>
<proteinExistence type="predicted"/>
<evidence type="ECO:0000259" key="1">
    <source>
        <dbReference type="PROSITE" id="PS51186"/>
    </source>
</evidence>
<dbReference type="Gene3D" id="3.40.630.30">
    <property type="match status" value="1"/>
</dbReference>
<comment type="caution">
    <text evidence="2">The sequence shown here is derived from an EMBL/GenBank/DDBJ whole genome shotgun (WGS) entry which is preliminary data.</text>
</comment>
<name>A0A3N0VDL1_9GAMM</name>
<dbReference type="InterPro" id="IPR016181">
    <property type="entry name" value="Acyl_CoA_acyltransferase"/>
</dbReference>
<evidence type="ECO:0000313" key="2">
    <source>
        <dbReference type="EMBL" id="ROH90839.1"/>
    </source>
</evidence>
<sequence>MSELRYELVRGEVIASRLEPLAALRLQVFRDWPYLYEGSMEYERHYLETYSRCPDSLAVLAWDAQTCIAATTALPLREASPEMQEPFLRANIDTSDILYFGESVVLSPYRGRGVGLRFFAEREAHARQLGLGHCAFCAVDRPEQHPLKPAGYLSNDGFWQRRGYQRQPDLVCHFDWQDLGEPAPSRHPLTYWLKTL</sequence>
<dbReference type="RefSeq" id="WP_123211294.1">
    <property type="nucleotide sequence ID" value="NZ_RJVO01000003.1"/>
</dbReference>
<accession>A0A3N0VDL1</accession>
<dbReference type="EMBL" id="RJVO01000003">
    <property type="protein sequence ID" value="ROH90839.1"/>
    <property type="molecule type" value="Genomic_DNA"/>
</dbReference>
<dbReference type="Proteomes" id="UP000282106">
    <property type="component" value="Unassembled WGS sequence"/>
</dbReference>
<keyword evidence="2" id="KW-0808">Transferase</keyword>
<dbReference type="Pfam" id="PF00583">
    <property type="entry name" value="Acetyltransf_1"/>
    <property type="match status" value="1"/>
</dbReference>
<dbReference type="PROSITE" id="PS51186">
    <property type="entry name" value="GNAT"/>
    <property type="match status" value="1"/>
</dbReference>
<dbReference type="GO" id="GO:0016747">
    <property type="term" value="F:acyltransferase activity, transferring groups other than amino-acyl groups"/>
    <property type="evidence" value="ECO:0007669"/>
    <property type="project" value="InterPro"/>
</dbReference>
<evidence type="ECO:0000313" key="3">
    <source>
        <dbReference type="Proteomes" id="UP000282106"/>
    </source>
</evidence>
<reference evidence="2 3" key="1">
    <citation type="submission" date="2018-10" db="EMBL/GenBank/DDBJ databases">
        <authorList>
            <person name="Chen W.-M."/>
        </authorList>
    </citation>
    <scope>NUCLEOTIDE SEQUENCE [LARGE SCALE GENOMIC DNA]</scope>
    <source>
        <strain evidence="2 3">THS-13</strain>
    </source>
</reference>
<dbReference type="InParanoid" id="A0A3N0VDL1"/>
<protein>
    <submittedName>
        <fullName evidence="2">GNAT family N-acetyltransferase</fullName>
    </submittedName>
</protein>
<dbReference type="InterPro" id="IPR000182">
    <property type="entry name" value="GNAT_dom"/>
</dbReference>
<dbReference type="SUPFAM" id="SSF55729">
    <property type="entry name" value="Acyl-CoA N-acyltransferases (Nat)"/>
    <property type="match status" value="1"/>
</dbReference>
<feature type="domain" description="N-acetyltransferase" evidence="1">
    <location>
        <begin position="6"/>
        <end position="196"/>
    </location>
</feature>
<dbReference type="AlphaFoldDB" id="A0A3N0VDL1"/>
<dbReference type="CDD" id="cd04301">
    <property type="entry name" value="NAT_SF"/>
    <property type="match status" value="1"/>
</dbReference>
<keyword evidence="3" id="KW-1185">Reference proteome</keyword>